<dbReference type="Proteomes" id="UP000287651">
    <property type="component" value="Unassembled WGS sequence"/>
</dbReference>
<dbReference type="AlphaFoldDB" id="A0A426WX01"/>
<protein>
    <submittedName>
        <fullName evidence="1">Uncharacterized protein</fullName>
    </submittedName>
</protein>
<accession>A0A426WX01</accession>
<sequence>MVLQRRVFHVCTPKLASESLGHQHMGAMYHRGRSQIASTSESHGGDLIMQRYDQSGWRIGLLQCLREPDKSEDKTESEFDYSTMAVESDWEPKGCVACSQSRRLKIQQNARRCSVYSGFDEDVGGINGGEYHG</sequence>
<organism evidence="1 2">
    <name type="scientific">Ensete ventricosum</name>
    <name type="common">Abyssinian banana</name>
    <name type="synonym">Musa ensete</name>
    <dbReference type="NCBI Taxonomy" id="4639"/>
    <lineage>
        <taxon>Eukaryota</taxon>
        <taxon>Viridiplantae</taxon>
        <taxon>Streptophyta</taxon>
        <taxon>Embryophyta</taxon>
        <taxon>Tracheophyta</taxon>
        <taxon>Spermatophyta</taxon>
        <taxon>Magnoliopsida</taxon>
        <taxon>Liliopsida</taxon>
        <taxon>Zingiberales</taxon>
        <taxon>Musaceae</taxon>
        <taxon>Ensete</taxon>
    </lineage>
</organism>
<comment type="caution">
    <text evidence="1">The sequence shown here is derived from an EMBL/GenBank/DDBJ whole genome shotgun (WGS) entry which is preliminary data.</text>
</comment>
<dbReference type="EMBL" id="AMZH03036131">
    <property type="protein sequence ID" value="RRT31771.1"/>
    <property type="molecule type" value="Genomic_DNA"/>
</dbReference>
<evidence type="ECO:0000313" key="1">
    <source>
        <dbReference type="EMBL" id="RRT31771.1"/>
    </source>
</evidence>
<gene>
    <name evidence="1" type="ORF">B296_00045977</name>
</gene>
<reference evidence="1 2" key="1">
    <citation type="journal article" date="2014" name="Agronomy (Basel)">
        <title>A Draft Genome Sequence for Ensete ventricosum, the Drought-Tolerant Tree Against Hunger.</title>
        <authorList>
            <person name="Harrison J."/>
            <person name="Moore K.A."/>
            <person name="Paszkiewicz K."/>
            <person name="Jones T."/>
            <person name="Grant M."/>
            <person name="Ambacheew D."/>
            <person name="Muzemil S."/>
            <person name="Studholme D.J."/>
        </authorList>
    </citation>
    <scope>NUCLEOTIDE SEQUENCE [LARGE SCALE GENOMIC DNA]</scope>
</reference>
<name>A0A426WX01_ENSVE</name>
<proteinExistence type="predicted"/>
<evidence type="ECO:0000313" key="2">
    <source>
        <dbReference type="Proteomes" id="UP000287651"/>
    </source>
</evidence>